<feature type="region of interest" description="Disordered" evidence="1">
    <location>
        <begin position="1"/>
        <end position="41"/>
    </location>
</feature>
<accession>A0A3N4I934</accession>
<gene>
    <name evidence="3" type="ORF">BJ508DRAFT_117324</name>
</gene>
<feature type="compositionally biased region" description="Polar residues" evidence="1">
    <location>
        <begin position="1"/>
        <end position="11"/>
    </location>
</feature>
<dbReference type="EMBL" id="ML119682">
    <property type="protein sequence ID" value="RPA81158.1"/>
    <property type="molecule type" value="Genomic_DNA"/>
</dbReference>
<protein>
    <recommendedName>
        <fullName evidence="5">Transmembrane protein</fullName>
    </recommendedName>
</protein>
<keyword evidence="2" id="KW-0472">Membrane</keyword>
<proteinExistence type="predicted"/>
<keyword evidence="4" id="KW-1185">Reference proteome</keyword>
<sequence>MHGFSTASVQRDTTDPRKSPTKCKARECEDPVTTPKPTSPTGNIFCAALLLFFFFLHFCFSVFFPSVLIPRVVSSAKFCAAIACREFRQKEVGEG</sequence>
<reference evidence="3 4" key="1">
    <citation type="journal article" date="2018" name="Nat. Ecol. Evol.">
        <title>Pezizomycetes genomes reveal the molecular basis of ectomycorrhizal truffle lifestyle.</title>
        <authorList>
            <person name="Murat C."/>
            <person name="Payen T."/>
            <person name="Noel B."/>
            <person name="Kuo A."/>
            <person name="Morin E."/>
            <person name="Chen J."/>
            <person name="Kohler A."/>
            <person name="Krizsan K."/>
            <person name="Balestrini R."/>
            <person name="Da Silva C."/>
            <person name="Montanini B."/>
            <person name="Hainaut M."/>
            <person name="Levati E."/>
            <person name="Barry K.W."/>
            <person name="Belfiori B."/>
            <person name="Cichocki N."/>
            <person name="Clum A."/>
            <person name="Dockter R.B."/>
            <person name="Fauchery L."/>
            <person name="Guy J."/>
            <person name="Iotti M."/>
            <person name="Le Tacon F."/>
            <person name="Lindquist E.A."/>
            <person name="Lipzen A."/>
            <person name="Malagnac F."/>
            <person name="Mello A."/>
            <person name="Molinier V."/>
            <person name="Miyauchi S."/>
            <person name="Poulain J."/>
            <person name="Riccioni C."/>
            <person name="Rubini A."/>
            <person name="Sitrit Y."/>
            <person name="Splivallo R."/>
            <person name="Traeger S."/>
            <person name="Wang M."/>
            <person name="Zifcakova L."/>
            <person name="Wipf D."/>
            <person name="Zambonelli A."/>
            <person name="Paolocci F."/>
            <person name="Nowrousian M."/>
            <person name="Ottonello S."/>
            <person name="Baldrian P."/>
            <person name="Spatafora J.W."/>
            <person name="Henrissat B."/>
            <person name="Nagy L.G."/>
            <person name="Aury J.M."/>
            <person name="Wincker P."/>
            <person name="Grigoriev I.V."/>
            <person name="Bonfante P."/>
            <person name="Martin F.M."/>
        </authorList>
    </citation>
    <scope>NUCLEOTIDE SEQUENCE [LARGE SCALE GENOMIC DNA]</scope>
    <source>
        <strain evidence="3 4">RN42</strain>
    </source>
</reference>
<evidence type="ECO:0000313" key="3">
    <source>
        <dbReference type="EMBL" id="RPA81158.1"/>
    </source>
</evidence>
<evidence type="ECO:0000256" key="2">
    <source>
        <dbReference type="SAM" id="Phobius"/>
    </source>
</evidence>
<evidence type="ECO:0008006" key="5">
    <source>
        <dbReference type="Google" id="ProtNLM"/>
    </source>
</evidence>
<keyword evidence="2" id="KW-1133">Transmembrane helix</keyword>
<dbReference type="Proteomes" id="UP000275078">
    <property type="component" value="Unassembled WGS sequence"/>
</dbReference>
<name>A0A3N4I934_ASCIM</name>
<evidence type="ECO:0000313" key="4">
    <source>
        <dbReference type="Proteomes" id="UP000275078"/>
    </source>
</evidence>
<feature type="transmembrane region" description="Helical" evidence="2">
    <location>
        <begin position="42"/>
        <end position="68"/>
    </location>
</feature>
<organism evidence="3 4">
    <name type="scientific">Ascobolus immersus RN42</name>
    <dbReference type="NCBI Taxonomy" id="1160509"/>
    <lineage>
        <taxon>Eukaryota</taxon>
        <taxon>Fungi</taxon>
        <taxon>Dikarya</taxon>
        <taxon>Ascomycota</taxon>
        <taxon>Pezizomycotina</taxon>
        <taxon>Pezizomycetes</taxon>
        <taxon>Pezizales</taxon>
        <taxon>Ascobolaceae</taxon>
        <taxon>Ascobolus</taxon>
    </lineage>
</organism>
<feature type="compositionally biased region" description="Basic and acidic residues" evidence="1">
    <location>
        <begin position="12"/>
        <end position="29"/>
    </location>
</feature>
<dbReference type="AlphaFoldDB" id="A0A3N4I934"/>
<keyword evidence="2" id="KW-0812">Transmembrane</keyword>
<evidence type="ECO:0000256" key="1">
    <source>
        <dbReference type="SAM" id="MobiDB-lite"/>
    </source>
</evidence>